<evidence type="ECO:0000259" key="2">
    <source>
        <dbReference type="Pfam" id="PF00171"/>
    </source>
</evidence>
<accession>A0A939C4C0</accession>
<dbReference type="EMBL" id="JAERWL010000014">
    <property type="protein sequence ID" value="MBM9477946.1"/>
    <property type="molecule type" value="Genomic_DNA"/>
</dbReference>
<keyword evidence="1" id="KW-0560">Oxidoreductase</keyword>
<dbReference type="PANTHER" id="PTHR43353">
    <property type="entry name" value="SUCCINATE-SEMIALDEHYDE DEHYDROGENASE, MITOCHONDRIAL"/>
    <property type="match status" value="1"/>
</dbReference>
<dbReference type="InterPro" id="IPR050740">
    <property type="entry name" value="Aldehyde_DH_Superfamily"/>
</dbReference>
<comment type="caution">
    <text evidence="3">The sequence shown here is derived from an EMBL/GenBank/DDBJ whole genome shotgun (WGS) entry which is preliminary data.</text>
</comment>
<evidence type="ECO:0000256" key="1">
    <source>
        <dbReference type="ARBA" id="ARBA00023002"/>
    </source>
</evidence>
<dbReference type="Pfam" id="PF00171">
    <property type="entry name" value="Aldedh"/>
    <property type="match status" value="1"/>
</dbReference>
<sequence>MPVDVSTAPATSSTSTIDALIGRGQEVYFSTRDAQPSMWASWMTAVADALDAAADHLVGIAERETHLTPARLSGEVTRTSGQLRLLAAAALDGSCYELTIDHADPEKTPPRPDLRRMLQGVGPVVVFAASNFPFAFSVLGGDTAAAWAAGCPVLLKIHSGHPELSWATLQVARTALRAAGAPPDWIIGFTGQQAGRQALADPRVKAGAFTGSEHVGRQLLSVAQDRPDPIPFYGELGSVNPVVVLPAAARHQREQIAGGLAASFTLGRGQFCTKPGVVAVPASARLGDAVTAHLSGMDTGALLTESIGRAFVQGTAELGQLPGVLVDHDARSTVESAGPWLGSVRLADVIAAPDAYLAERFGPATLLITYEDTDSTTVATQLASLSSILPGSLTGTVHADLDDESDIALAGTVVDRLRHRCGRIIMNSWPTGVAVAWAMHHGGPWPATTGSLHTSVGPTSIRRFLTPVSFQDMPQGLLPPVLQDGRTDLTRRIDGRLVPAA</sequence>
<protein>
    <submittedName>
        <fullName evidence="3">Aldehyde dehydrogenase family protein</fullName>
    </submittedName>
</protein>
<dbReference type="AlphaFoldDB" id="A0A939C4C0"/>
<dbReference type="InterPro" id="IPR016161">
    <property type="entry name" value="Ald_DH/histidinol_DH"/>
</dbReference>
<dbReference type="Gene3D" id="3.40.605.10">
    <property type="entry name" value="Aldehyde Dehydrogenase, Chain A, domain 1"/>
    <property type="match status" value="1"/>
</dbReference>
<dbReference type="Proteomes" id="UP000663801">
    <property type="component" value="Unassembled WGS sequence"/>
</dbReference>
<dbReference type="PANTHER" id="PTHR43353:SF3">
    <property type="entry name" value="ALDEHYDE DEHYDROGENASE-RELATED"/>
    <property type="match status" value="1"/>
</dbReference>
<dbReference type="InterPro" id="IPR016163">
    <property type="entry name" value="Ald_DH_C"/>
</dbReference>
<reference evidence="3" key="1">
    <citation type="submission" date="2021-01" db="EMBL/GenBank/DDBJ databases">
        <title>KCTC 19127 draft genome.</title>
        <authorList>
            <person name="An D."/>
        </authorList>
    </citation>
    <scope>NUCLEOTIDE SEQUENCE</scope>
    <source>
        <strain evidence="3">KCTC 19127</strain>
    </source>
</reference>
<evidence type="ECO:0000313" key="3">
    <source>
        <dbReference type="EMBL" id="MBM9477946.1"/>
    </source>
</evidence>
<name>A0A939C4C0_9ACTN</name>
<feature type="domain" description="Aldehyde dehydrogenase" evidence="2">
    <location>
        <begin position="11"/>
        <end position="375"/>
    </location>
</feature>
<keyword evidence="4" id="KW-1185">Reference proteome</keyword>
<dbReference type="SUPFAM" id="SSF53720">
    <property type="entry name" value="ALDH-like"/>
    <property type="match status" value="1"/>
</dbReference>
<evidence type="ECO:0000313" key="4">
    <source>
        <dbReference type="Proteomes" id="UP000663801"/>
    </source>
</evidence>
<organism evidence="3 4">
    <name type="scientific">Nakamurella flavida</name>
    <dbReference type="NCBI Taxonomy" id="363630"/>
    <lineage>
        <taxon>Bacteria</taxon>
        <taxon>Bacillati</taxon>
        <taxon>Actinomycetota</taxon>
        <taxon>Actinomycetes</taxon>
        <taxon>Nakamurellales</taxon>
        <taxon>Nakamurellaceae</taxon>
        <taxon>Nakamurella</taxon>
    </lineage>
</organism>
<dbReference type="InterPro" id="IPR016162">
    <property type="entry name" value="Ald_DH_N"/>
</dbReference>
<gene>
    <name evidence="3" type="ORF">JL107_15970</name>
</gene>
<proteinExistence type="predicted"/>
<dbReference type="InterPro" id="IPR015590">
    <property type="entry name" value="Aldehyde_DH_dom"/>
</dbReference>
<dbReference type="RefSeq" id="WP_205258069.1">
    <property type="nucleotide sequence ID" value="NZ_BAAAPV010000002.1"/>
</dbReference>
<dbReference type="Gene3D" id="3.40.309.10">
    <property type="entry name" value="Aldehyde Dehydrogenase, Chain A, domain 2"/>
    <property type="match status" value="1"/>
</dbReference>
<dbReference type="GO" id="GO:0016620">
    <property type="term" value="F:oxidoreductase activity, acting on the aldehyde or oxo group of donors, NAD or NADP as acceptor"/>
    <property type="evidence" value="ECO:0007669"/>
    <property type="project" value="InterPro"/>
</dbReference>